<dbReference type="HOGENOM" id="CLU_591928_0_0_1"/>
<name>K2S9W3_MACPH</name>
<dbReference type="Pfam" id="PF11807">
    <property type="entry name" value="UstYa"/>
    <property type="match status" value="1"/>
</dbReference>
<dbReference type="PANTHER" id="PTHR35896:SF3">
    <property type="entry name" value="MAJOR FACILITATOR SUPERFAMILY TRANSPORTER"/>
    <property type="match status" value="1"/>
</dbReference>
<dbReference type="OrthoDB" id="3687641at2759"/>
<gene>
    <name evidence="3" type="ORF">MPH_00982</name>
</gene>
<dbReference type="VEuPathDB" id="FungiDB:MPH_00982"/>
<dbReference type="AlphaFoldDB" id="K2S9W3"/>
<keyword evidence="2" id="KW-1133">Transmembrane helix</keyword>
<reference evidence="3 4" key="1">
    <citation type="journal article" date="2012" name="BMC Genomics">
        <title>Tools to kill: Genome of one of the most destructive plant pathogenic fungi Macrophomina phaseolina.</title>
        <authorList>
            <person name="Islam M.S."/>
            <person name="Haque M.S."/>
            <person name="Islam M.M."/>
            <person name="Emdad E.M."/>
            <person name="Halim A."/>
            <person name="Hossen Q.M.M."/>
            <person name="Hossain M.Z."/>
            <person name="Ahmed B."/>
            <person name="Rahim S."/>
            <person name="Rahman M.S."/>
            <person name="Alam M.M."/>
            <person name="Hou S."/>
            <person name="Wan X."/>
            <person name="Saito J.A."/>
            <person name="Alam M."/>
        </authorList>
    </citation>
    <scope>NUCLEOTIDE SEQUENCE [LARGE SCALE GENOMIC DNA]</scope>
    <source>
        <strain evidence="3 4">MS6</strain>
    </source>
</reference>
<feature type="transmembrane region" description="Helical" evidence="2">
    <location>
        <begin position="266"/>
        <end position="291"/>
    </location>
</feature>
<dbReference type="InterPro" id="IPR053008">
    <property type="entry name" value="Phomopsin_biosynth_assoc"/>
</dbReference>
<feature type="transmembrane region" description="Helical" evidence="2">
    <location>
        <begin position="12"/>
        <end position="37"/>
    </location>
</feature>
<dbReference type="InParanoid" id="K2S9W3"/>
<dbReference type="PANTHER" id="PTHR35896">
    <property type="entry name" value="IG-LIKE DOMAIN-CONTAINING PROTEIN"/>
    <property type="match status" value="1"/>
</dbReference>
<comment type="caution">
    <text evidence="3">The sequence shown here is derived from an EMBL/GenBank/DDBJ whole genome shotgun (WGS) entry which is preliminary data.</text>
</comment>
<sequence length="462" mass="51167">MASQRSSVPSIFTILLYAAGAVALAVLSALSTSVFYLHLRAIHDNVTVKNVSQDHLADDTGTLPSSSRQARVFWNSSEFGPRAHSMEDIDEAAILKKWKSLLPRNGVLSASNSRKEKESRQTDRVVSVFHQIHCLYSILSDYLDLRSGKQLGGEKEYSLQCFNYLRQSLQCCGDTALEGSDIYAAAEGAESGKEQNYSTTITIITNNSNISKLQRRFTFFFAQGERQDIIMELREQSSHLLREYRATNTHAEPGAVEPSSIPKNALHLACGALLTIIVLILASIFSTLAALQQASASSTILKKGQSDPRDCGHNATTAMAAGCVYDIMMVGWTSPECFDAKVSQDALSNSSKLAPVGGAGTFEWATDKHFTDLVPQTPELGKHEWLFAHYGFHRAHCAYVWRVLVDALERREKGEEDVFVYKQALRYEHAVHCSKVLIERERNLEAPTMLEVSGVNKCVRLP</sequence>
<dbReference type="GO" id="GO:0043386">
    <property type="term" value="P:mycotoxin biosynthetic process"/>
    <property type="evidence" value="ECO:0007669"/>
    <property type="project" value="InterPro"/>
</dbReference>
<dbReference type="InterPro" id="IPR021765">
    <property type="entry name" value="UstYa-like"/>
</dbReference>
<evidence type="ECO:0000313" key="4">
    <source>
        <dbReference type="Proteomes" id="UP000007129"/>
    </source>
</evidence>
<dbReference type="eggNOG" id="ENOG502S165">
    <property type="taxonomic scope" value="Eukaryota"/>
</dbReference>
<dbReference type="Proteomes" id="UP000007129">
    <property type="component" value="Unassembled WGS sequence"/>
</dbReference>
<dbReference type="STRING" id="1126212.K2S9W3"/>
<proteinExistence type="inferred from homology"/>
<evidence type="ECO:0000313" key="3">
    <source>
        <dbReference type="EMBL" id="EKG21672.1"/>
    </source>
</evidence>
<dbReference type="EMBL" id="AHHD01000041">
    <property type="protein sequence ID" value="EKG21672.1"/>
    <property type="molecule type" value="Genomic_DNA"/>
</dbReference>
<evidence type="ECO:0000256" key="2">
    <source>
        <dbReference type="SAM" id="Phobius"/>
    </source>
</evidence>
<organism evidence="3 4">
    <name type="scientific">Macrophomina phaseolina (strain MS6)</name>
    <name type="common">Charcoal rot fungus</name>
    <dbReference type="NCBI Taxonomy" id="1126212"/>
    <lineage>
        <taxon>Eukaryota</taxon>
        <taxon>Fungi</taxon>
        <taxon>Dikarya</taxon>
        <taxon>Ascomycota</taxon>
        <taxon>Pezizomycotina</taxon>
        <taxon>Dothideomycetes</taxon>
        <taxon>Dothideomycetes incertae sedis</taxon>
        <taxon>Botryosphaeriales</taxon>
        <taxon>Botryosphaeriaceae</taxon>
        <taxon>Macrophomina</taxon>
    </lineage>
</organism>
<accession>K2S9W3</accession>
<keyword evidence="2" id="KW-0812">Transmembrane</keyword>
<comment type="similarity">
    <text evidence="1">Belongs to the ustYa family.</text>
</comment>
<evidence type="ECO:0000256" key="1">
    <source>
        <dbReference type="ARBA" id="ARBA00035112"/>
    </source>
</evidence>
<keyword evidence="2" id="KW-0472">Membrane</keyword>
<protein>
    <submittedName>
        <fullName evidence="3">Uncharacterized protein</fullName>
    </submittedName>
</protein>